<dbReference type="Pfam" id="PF00270">
    <property type="entry name" value="DEAD"/>
    <property type="match status" value="1"/>
</dbReference>
<dbReference type="AlphaFoldDB" id="A0A2P2DWV6"/>
<dbReference type="GO" id="GO:0016818">
    <property type="term" value="F:hydrolase activity, acting on acid anhydrides, in phosphorus-containing anhydrides"/>
    <property type="evidence" value="ECO:0007669"/>
    <property type="project" value="InterPro"/>
</dbReference>
<dbReference type="PROSITE" id="PS51193">
    <property type="entry name" value="HELICASE_ATP_BIND_2"/>
    <property type="match status" value="1"/>
</dbReference>
<evidence type="ECO:0000259" key="9">
    <source>
        <dbReference type="PROSITE" id="PS51193"/>
    </source>
</evidence>
<dbReference type="PANTHER" id="PTHR11472:SF34">
    <property type="entry name" value="REGULATOR OF TELOMERE ELONGATION HELICASE 1"/>
    <property type="match status" value="1"/>
</dbReference>
<gene>
    <name evidence="10" type="ORF">LPTSP4_06170</name>
</gene>
<proteinExistence type="inferred from homology"/>
<evidence type="ECO:0000256" key="1">
    <source>
        <dbReference type="ARBA" id="ARBA00001966"/>
    </source>
</evidence>
<evidence type="ECO:0000256" key="3">
    <source>
        <dbReference type="ARBA" id="ARBA00022801"/>
    </source>
</evidence>
<dbReference type="Proteomes" id="UP000245133">
    <property type="component" value="Unassembled WGS sequence"/>
</dbReference>
<keyword evidence="4" id="KW-0067">ATP-binding</keyword>
<dbReference type="GO" id="GO:0043139">
    <property type="term" value="F:5'-3' DNA helicase activity"/>
    <property type="evidence" value="ECO:0007669"/>
    <property type="project" value="UniProtKB-EC"/>
</dbReference>
<evidence type="ECO:0000256" key="4">
    <source>
        <dbReference type="ARBA" id="ARBA00022840"/>
    </source>
</evidence>
<protein>
    <recommendedName>
        <fullName evidence="6">DNA 5'-3' helicase</fullName>
        <ecNumber evidence="6">5.6.2.3</ecNumber>
    </recommendedName>
</protein>
<dbReference type="InterPro" id="IPR006555">
    <property type="entry name" value="ATP-dep_Helicase_C"/>
</dbReference>
<dbReference type="InterPro" id="IPR045028">
    <property type="entry name" value="DinG/Rad3-like"/>
</dbReference>
<keyword evidence="2" id="KW-0547">Nucleotide-binding</keyword>
<dbReference type="EMBL" id="BFBB01000002">
    <property type="protein sequence ID" value="GBF49107.1"/>
    <property type="molecule type" value="Genomic_DNA"/>
</dbReference>
<evidence type="ECO:0000256" key="7">
    <source>
        <dbReference type="ARBA" id="ARBA00048954"/>
    </source>
</evidence>
<dbReference type="PROSITE" id="PS51192">
    <property type="entry name" value="HELICASE_ATP_BIND_1"/>
    <property type="match status" value="1"/>
</dbReference>
<dbReference type="EC" id="5.6.2.3" evidence="6"/>
<evidence type="ECO:0000256" key="5">
    <source>
        <dbReference type="ARBA" id="ARBA00038058"/>
    </source>
</evidence>
<organism evidence="10 11">
    <name type="scientific">Leptospira ryugenii</name>
    <dbReference type="NCBI Taxonomy" id="1917863"/>
    <lineage>
        <taxon>Bacteria</taxon>
        <taxon>Pseudomonadati</taxon>
        <taxon>Spirochaetota</taxon>
        <taxon>Spirochaetia</taxon>
        <taxon>Leptospirales</taxon>
        <taxon>Leptospiraceae</taxon>
        <taxon>Leptospira</taxon>
    </lineage>
</organism>
<dbReference type="OrthoDB" id="9803913at2"/>
<dbReference type="GO" id="GO:0005524">
    <property type="term" value="F:ATP binding"/>
    <property type="evidence" value="ECO:0007669"/>
    <property type="project" value="UniProtKB-KW"/>
</dbReference>
<sequence length="662" mass="75730">MDSKQIFETKLSLLWSDYEPRKEQILMSSAIEDAFELGKNLAIEAGTGVGKSLAYLIPAALFSLENEALVVISTETKSLQDQILSKDIPIVNQVLSQKLNAMVALGANNYLCKRKYQKVMDRGDFGPEMESEINSFVQWEKSSETGIRSEYIGFISNSFWKQVAREPDNCLARNCPNFNRSFYFLEKERWKKANLLIVNHHLLASHMAGDFRILPPFQHLIIDEAHAFPEIVGKAFSGDVQYESLLSLLHFLYHPEKRTGLVLKLTEKDREKLSTEISEAINFLNEFFRKLMSEIPLNFQFSFRHTGRIQIDNGNLENKLLDIAEGCNSLLEQFHKTSEDMEEKEIALGLELASVQLRKASEFIERFRTKSDSNLVFWLEQANQSLKEKYYHLYSQPKNTEEILAKTLFPNVESVVMTSATLSPSPGNFSYFLKEIGTKEIITKTLDSPFRYAKQSLLFVPKTIADPTTNPERNKIDICFWVEKLIDLSEGNAFVLFTSNKLLQDAYEELSQRISYPIFSQVQLGPIMAKKEFLETERSVLFGVSSFWQGVDVKGDKLRNVIITKLPFQVPTEPVLQAKMEEMERDGKSPFWEIQVPKTCLLLRQGFGRLIRSSADSGMVAILDPRIHTKSYGKNIIQSLPKGIPLVTEFGELERKFQNLPK</sequence>
<keyword evidence="11" id="KW-1185">Reference proteome</keyword>
<evidence type="ECO:0000313" key="11">
    <source>
        <dbReference type="Proteomes" id="UP000245133"/>
    </source>
</evidence>
<dbReference type="SUPFAM" id="SSF52540">
    <property type="entry name" value="P-loop containing nucleoside triphosphate hydrolases"/>
    <property type="match status" value="1"/>
</dbReference>
<dbReference type="SMART" id="SM00487">
    <property type="entry name" value="DEXDc"/>
    <property type="match status" value="1"/>
</dbReference>
<comment type="similarity">
    <text evidence="5">Belongs to the helicase family. DinG subfamily.</text>
</comment>
<dbReference type="GO" id="GO:0003676">
    <property type="term" value="F:nucleic acid binding"/>
    <property type="evidence" value="ECO:0007669"/>
    <property type="project" value="InterPro"/>
</dbReference>
<feature type="domain" description="Helicase ATP-binding" evidence="9">
    <location>
        <begin position="10"/>
        <end position="273"/>
    </location>
</feature>
<comment type="caution">
    <text evidence="10">The sequence shown here is derived from an EMBL/GenBank/DDBJ whole genome shotgun (WGS) entry which is preliminary data.</text>
</comment>
<dbReference type="PANTHER" id="PTHR11472">
    <property type="entry name" value="DNA REPAIR DEAD HELICASE RAD3/XP-D SUBFAMILY MEMBER"/>
    <property type="match status" value="1"/>
</dbReference>
<dbReference type="Gene3D" id="3.40.50.300">
    <property type="entry name" value="P-loop containing nucleotide triphosphate hydrolases"/>
    <property type="match status" value="2"/>
</dbReference>
<comment type="cofactor">
    <cofactor evidence="1">
        <name>[4Fe-4S] cluster</name>
        <dbReference type="ChEBI" id="CHEBI:49883"/>
    </cofactor>
</comment>
<dbReference type="InterPro" id="IPR014013">
    <property type="entry name" value="Helic_SF1/SF2_ATP-bd_DinG/Rad3"/>
</dbReference>
<dbReference type="InterPro" id="IPR011545">
    <property type="entry name" value="DEAD/DEAH_box_helicase_dom"/>
</dbReference>
<dbReference type="SMART" id="SM00491">
    <property type="entry name" value="HELICc2"/>
    <property type="match status" value="1"/>
</dbReference>
<feature type="domain" description="Helicase ATP-binding" evidence="8">
    <location>
        <begin position="32"/>
        <end position="258"/>
    </location>
</feature>
<evidence type="ECO:0000313" key="10">
    <source>
        <dbReference type="EMBL" id="GBF49107.1"/>
    </source>
</evidence>
<evidence type="ECO:0000259" key="8">
    <source>
        <dbReference type="PROSITE" id="PS51192"/>
    </source>
</evidence>
<dbReference type="RefSeq" id="WP_108973599.1">
    <property type="nucleotide sequence ID" value="NZ_BFBB01000002.1"/>
</dbReference>
<accession>A0A2P2DWV6</accession>
<dbReference type="InterPro" id="IPR027417">
    <property type="entry name" value="P-loop_NTPase"/>
</dbReference>
<evidence type="ECO:0000256" key="2">
    <source>
        <dbReference type="ARBA" id="ARBA00022741"/>
    </source>
</evidence>
<dbReference type="GO" id="GO:0006139">
    <property type="term" value="P:nucleobase-containing compound metabolic process"/>
    <property type="evidence" value="ECO:0007669"/>
    <property type="project" value="InterPro"/>
</dbReference>
<keyword evidence="10" id="KW-0347">Helicase</keyword>
<evidence type="ECO:0000256" key="6">
    <source>
        <dbReference type="ARBA" id="ARBA00044969"/>
    </source>
</evidence>
<keyword evidence="3" id="KW-0378">Hydrolase</keyword>
<name>A0A2P2DWV6_9LEPT</name>
<comment type="catalytic activity">
    <reaction evidence="7">
        <text>ATP + H2O = ADP + phosphate + H(+)</text>
        <dbReference type="Rhea" id="RHEA:13065"/>
        <dbReference type="ChEBI" id="CHEBI:15377"/>
        <dbReference type="ChEBI" id="CHEBI:15378"/>
        <dbReference type="ChEBI" id="CHEBI:30616"/>
        <dbReference type="ChEBI" id="CHEBI:43474"/>
        <dbReference type="ChEBI" id="CHEBI:456216"/>
        <dbReference type="EC" id="5.6.2.3"/>
    </reaction>
</comment>
<dbReference type="Pfam" id="PF13307">
    <property type="entry name" value="Helicase_C_2"/>
    <property type="match status" value="1"/>
</dbReference>
<reference evidence="10 11" key="1">
    <citation type="submission" date="2018-02" db="EMBL/GenBank/DDBJ databases">
        <title>Novel Leptospira species isolated from soil and water in Japan.</title>
        <authorList>
            <person name="Nakao R."/>
            <person name="Masuzawa T."/>
        </authorList>
    </citation>
    <scope>NUCLEOTIDE SEQUENCE [LARGE SCALE GENOMIC DNA]</scope>
    <source>
        <strain evidence="10 11">YH101</strain>
    </source>
</reference>
<dbReference type="InterPro" id="IPR014001">
    <property type="entry name" value="Helicase_ATP-bd"/>
</dbReference>